<protein>
    <submittedName>
        <fullName evidence="3">Uncharacterized protein</fullName>
    </submittedName>
</protein>
<name>Q6ERX4_ORYSJ</name>
<dbReference type="Proteomes" id="UP000000763">
    <property type="component" value="Chromosome 9"/>
</dbReference>
<evidence type="ECO:0000313" key="3">
    <source>
        <dbReference type="EMBL" id="BAD28596.1"/>
    </source>
</evidence>
<dbReference type="EMBL" id="AP005321">
    <property type="protein sequence ID" value="BAD28495.1"/>
    <property type="molecule type" value="Genomic_DNA"/>
</dbReference>
<reference evidence="4" key="4">
    <citation type="journal article" date="2008" name="Nucleic Acids Res.">
        <title>The rice annotation project database (RAP-DB): 2008 update.</title>
        <authorList>
            <consortium name="The rice annotation project (RAP)"/>
        </authorList>
    </citation>
    <scope>GENOME REANNOTATION</scope>
    <source>
        <strain evidence="4">cv. Nipponbare</strain>
    </source>
</reference>
<organism evidence="3 4">
    <name type="scientific">Oryza sativa subsp. japonica</name>
    <name type="common">Rice</name>
    <dbReference type="NCBI Taxonomy" id="39947"/>
    <lineage>
        <taxon>Eukaryota</taxon>
        <taxon>Viridiplantae</taxon>
        <taxon>Streptophyta</taxon>
        <taxon>Embryophyta</taxon>
        <taxon>Tracheophyta</taxon>
        <taxon>Spermatophyta</taxon>
        <taxon>Magnoliopsida</taxon>
        <taxon>Liliopsida</taxon>
        <taxon>Poales</taxon>
        <taxon>Poaceae</taxon>
        <taxon>BOP clade</taxon>
        <taxon>Oryzoideae</taxon>
        <taxon>Oryzeae</taxon>
        <taxon>Oryzinae</taxon>
        <taxon>Oryza</taxon>
        <taxon>Oryza sativa</taxon>
    </lineage>
</organism>
<gene>
    <name evidence="3" type="ORF">P0435D08.24</name>
    <name evidence="2" type="ORF">P0650H04.6</name>
</gene>
<reference evidence="2" key="1">
    <citation type="submission" date="2002-05" db="EMBL/GenBank/DDBJ databases">
        <title>Oryza sativa nipponbare(GA3) genomic DNA, chromosome 9, PAC clone:P0650H04.</title>
        <authorList>
            <person name="Sasaki T."/>
            <person name="Matsumoto T."/>
            <person name="Katayose Y."/>
        </authorList>
    </citation>
    <scope>NUCLEOTIDE SEQUENCE</scope>
</reference>
<proteinExistence type="predicted"/>
<evidence type="ECO:0000313" key="4">
    <source>
        <dbReference type="Proteomes" id="UP000000763"/>
    </source>
</evidence>
<accession>Q6ERX4</accession>
<evidence type="ECO:0000256" key="1">
    <source>
        <dbReference type="SAM" id="MobiDB-lite"/>
    </source>
</evidence>
<dbReference type="AlphaFoldDB" id="Q6ERX4"/>
<reference evidence="3" key="2">
    <citation type="submission" date="2002-06" db="EMBL/GenBank/DDBJ databases">
        <title>Oryza sativa nipponbare(GA3) genomic DNA, chromosome 9, PAC clone:P0435D08.</title>
        <authorList>
            <person name="Sasaki T."/>
            <person name="Matsumoto T."/>
            <person name="Katayose Y."/>
        </authorList>
    </citation>
    <scope>NUCLEOTIDE SEQUENCE</scope>
</reference>
<dbReference type="EMBL" id="AP005421">
    <property type="protein sequence ID" value="BAD28596.1"/>
    <property type="molecule type" value="Genomic_DNA"/>
</dbReference>
<evidence type="ECO:0000313" key="2">
    <source>
        <dbReference type="EMBL" id="BAD28495.1"/>
    </source>
</evidence>
<feature type="region of interest" description="Disordered" evidence="1">
    <location>
        <begin position="136"/>
        <end position="160"/>
    </location>
</feature>
<sequence>MVLGRGISYDNSDKGGIRVTVDGGEGDQPSPAHIKTCSFELTISPVSHTDQVYMDSRYSERGIENRFQNIQFITNYAVFEIKKCELAWDQHRSLDKLPQCDVFQDCLHYCQGAVEITDPVVVLQCTRHGRSATYGADGVGGQTQPFGGGTELEQQEGPSAVARTGGGVVPPAPAAGSFAGRAAEALMLCTVYGVLQ</sequence>
<feature type="compositionally biased region" description="Gly residues" evidence="1">
    <location>
        <begin position="137"/>
        <end position="150"/>
    </location>
</feature>
<reference evidence="4" key="3">
    <citation type="journal article" date="2005" name="Nature">
        <title>The map-based sequence of the rice genome.</title>
        <authorList>
            <consortium name="International rice genome sequencing project (IRGSP)"/>
            <person name="Matsumoto T."/>
            <person name="Wu J."/>
            <person name="Kanamori H."/>
            <person name="Katayose Y."/>
            <person name="Fujisawa M."/>
            <person name="Namiki N."/>
            <person name="Mizuno H."/>
            <person name="Yamamoto K."/>
            <person name="Antonio B.A."/>
            <person name="Baba T."/>
            <person name="Sakata K."/>
            <person name="Nagamura Y."/>
            <person name="Aoki H."/>
            <person name="Arikawa K."/>
            <person name="Arita K."/>
            <person name="Bito T."/>
            <person name="Chiden Y."/>
            <person name="Fujitsuka N."/>
            <person name="Fukunaka R."/>
            <person name="Hamada M."/>
            <person name="Harada C."/>
            <person name="Hayashi A."/>
            <person name="Hijishita S."/>
            <person name="Honda M."/>
            <person name="Hosokawa S."/>
            <person name="Ichikawa Y."/>
            <person name="Idonuma A."/>
            <person name="Iijima M."/>
            <person name="Ikeda M."/>
            <person name="Ikeno M."/>
            <person name="Ito K."/>
            <person name="Ito S."/>
            <person name="Ito T."/>
            <person name="Ito Y."/>
            <person name="Ito Y."/>
            <person name="Iwabuchi A."/>
            <person name="Kamiya K."/>
            <person name="Karasawa W."/>
            <person name="Kurita K."/>
            <person name="Katagiri S."/>
            <person name="Kikuta A."/>
            <person name="Kobayashi H."/>
            <person name="Kobayashi N."/>
            <person name="Machita K."/>
            <person name="Maehara T."/>
            <person name="Masukawa M."/>
            <person name="Mizubayashi T."/>
            <person name="Mukai Y."/>
            <person name="Nagasaki H."/>
            <person name="Nagata Y."/>
            <person name="Naito S."/>
            <person name="Nakashima M."/>
            <person name="Nakama Y."/>
            <person name="Nakamichi Y."/>
            <person name="Nakamura M."/>
            <person name="Meguro A."/>
            <person name="Negishi M."/>
            <person name="Ohta I."/>
            <person name="Ohta T."/>
            <person name="Okamoto M."/>
            <person name="Ono N."/>
            <person name="Saji S."/>
            <person name="Sakaguchi M."/>
            <person name="Sakai K."/>
            <person name="Shibata M."/>
            <person name="Shimokawa T."/>
            <person name="Song J."/>
            <person name="Takazaki Y."/>
            <person name="Terasawa K."/>
            <person name="Tsugane M."/>
            <person name="Tsuji K."/>
            <person name="Ueda S."/>
            <person name="Waki K."/>
            <person name="Yamagata H."/>
            <person name="Yamamoto M."/>
            <person name="Yamamoto S."/>
            <person name="Yamane H."/>
            <person name="Yoshiki S."/>
            <person name="Yoshihara R."/>
            <person name="Yukawa K."/>
            <person name="Zhong H."/>
            <person name="Yano M."/>
            <person name="Yuan Q."/>
            <person name="Ouyang S."/>
            <person name="Liu J."/>
            <person name="Jones K.M."/>
            <person name="Gansberger K."/>
            <person name="Moffat K."/>
            <person name="Hill J."/>
            <person name="Bera J."/>
            <person name="Fadrosh D."/>
            <person name="Jin S."/>
            <person name="Johri S."/>
            <person name="Kim M."/>
            <person name="Overton L."/>
            <person name="Reardon M."/>
            <person name="Tsitrin T."/>
            <person name="Vuong H."/>
            <person name="Weaver B."/>
            <person name="Ciecko A."/>
            <person name="Tallon L."/>
            <person name="Jackson J."/>
            <person name="Pai G."/>
            <person name="Aken S.V."/>
            <person name="Utterback T."/>
            <person name="Reidmuller S."/>
            <person name="Feldblyum T."/>
            <person name="Hsiao J."/>
            <person name="Zismann V."/>
            <person name="Iobst S."/>
            <person name="de Vazeille A.R."/>
            <person name="Buell C.R."/>
            <person name="Ying K."/>
            <person name="Li Y."/>
            <person name="Lu T."/>
            <person name="Huang Y."/>
            <person name="Zhao Q."/>
            <person name="Feng Q."/>
            <person name="Zhang L."/>
            <person name="Zhu J."/>
            <person name="Weng Q."/>
            <person name="Mu J."/>
            <person name="Lu Y."/>
            <person name="Fan D."/>
            <person name="Liu Y."/>
            <person name="Guan J."/>
            <person name="Zhang Y."/>
            <person name="Yu S."/>
            <person name="Liu X."/>
            <person name="Zhang Y."/>
            <person name="Hong G."/>
            <person name="Han B."/>
            <person name="Choisne N."/>
            <person name="Demange N."/>
            <person name="Orjeda G."/>
            <person name="Samain S."/>
            <person name="Cattolico L."/>
            <person name="Pelletier E."/>
            <person name="Couloux A."/>
            <person name="Segurens B."/>
            <person name="Wincker P."/>
            <person name="D'Hont A."/>
            <person name="Scarpelli C."/>
            <person name="Weissenbach J."/>
            <person name="Salanoubat M."/>
            <person name="Quetier F."/>
            <person name="Yu Y."/>
            <person name="Kim H.R."/>
            <person name="Rambo T."/>
            <person name="Currie J."/>
            <person name="Collura K."/>
            <person name="Luo M."/>
            <person name="Yang T."/>
            <person name="Ammiraju J.S.S."/>
            <person name="Engler F."/>
            <person name="Soderlund C."/>
            <person name="Wing R.A."/>
            <person name="Palmer L.E."/>
            <person name="de la Bastide M."/>
            <person name="Spiegel L."/>
            <person name="Nascimento L."/>
            <person name="Zutavern T."/>
            <person name="O'Shaughnessy A."/>
            <person name="Dike S."/>
            <person name="Dedhia N."/>
            <person name="Preston R."/>
            <person name="Balija V."/>
            <person name="McCombie W.R."/>
            <person name="Chow T."/>
            <person name="Chen H."/>
            <person name="Chung M."/>
            <person name="Chen C."/>
            <person name="Shaw J."/>
            <person name="Wu H."/>
            <person name="Hsiao K."/>
            <person name="Chao Y."/>
            <person name="Chu M."/>
            <person name="Cheng C."/>
            <person name="Hour A."/>
            <person name="Lee P."/>
            <person name="Lin S."/>
            <person name="Lin Y."/>
            <person name="Liou J."/>
            <person name="Liu S."/>
            <person name="Hsing Y."/>
            <person name="Raghuvanshi S."/>
            <person name="Mohanty A."/>
            <person name="Bharti A.K."/>
            <person name="Gaur A."/>
            <person name="Gupta V."/>
            <person name="Kumar D."/>
            <person name="Ravi V."/>
            <person name="Vij S."/>
            <person name="Kapur A."/>
            <person name="Khurana P."/>
            <person name="Khurana P."/>
            <person name="Khurana J.P."/>
            <person name="Tyagi A.K."/>
            <person name="Gaikwad K."/>
            <person name="Singh A."/>
            <person name="Dalal V."/>
            <person name="Srivastava S."/>
            <person name="Dixit A."/>
            <person name="Pal A.K."/>
            <person name="Ghazi I.A."/>
            <person name="Yadav M."/>
            <person name="Pandit A."/>
            <person name="Bhargava A."/>
            <person name="Sureshbabu K."/>
            <person name="Batra K."/>
            <person name="Sharma T.R."/>
            <person name="Mohapatra T."/>
            <person name="Singh N.K."/>
            <person name="Messing J."/>
            <person name="Nelson A.B."/>
            <person name="Fuks G."/>
            <person name="Kavchok S."/>
            <person name="Keizer G."/>
            <person name="Linton E."/>
            <person name="Llaca V."/>
            <person name="Song R."/>
            <person name="Tanyolac B."/>
            <person name="Young S."/>
            <person name="Ho-Il K."/>
            <person name="Hahn J.H."/>
            <person name="Sangsakoo G."/>
            <person name="Vanavichit A."/>
            <person name="de Mattos Luiz.A.T."/>
            <person name="Zimmer P.D."/>
            <person name="Malone G."/>
            <person name="Dellagostin O."/>
            <person name="de Oliveira A.C."/>
            <person name="Bevan M."/>
            <person name="Bancroft I."/>
            <person name="Minx P."/>
            <person name="Cordum H."/>
            <person name="Wilson R."/>
            <person name="Cheng Z."/>
            <person name="Jin W."/>
            <person name="Jiang J."/>
            <person name="Leong S.A."/>
            <person name="Iwama H."/>
            <person name="Gojobori T."/>
            <person name="Itoh T."/>
            <person name="Niimura Y."/>
            <person name="Fujii Y."/>
            <person name="Habara T."/>
            <person name="Sakai H."/>
            <person name="Sato Y."/>
            <person name="Wilson G."/>
            <person name="Kumar K."/>
            <person name="McCouch S."/>
            <person name="Juretic N."/>
            <person name="Hoen D."/>
            <person name="Wright S."/>
            <person name="Bruskiewich R."/>
            <person name="Bureau T."/>
            <person name="Miyao A."/>
            <person name="Hirochika H."/>
            <person name="Nishikawa T."/>
            <person name="Kadowaki K."/>
            <person name="Sugiura M."/>
            <person name="Burr B."/>
            <person name="Sasaki T."/>
        </authorList>
    </citation>
    <scope>NUCLEOTIDE SEQUENCE [LARGE SCALE GENOMIC DNA]</scope>
    <source>
        <strain evidence="4">cv. Nipponbare</strain>
    </source>
</reference>